<evidence type="ECO:0000256" key="6">
    <source>
        <dbReference type="ARBA" id="ARBA00023180"/>
    </source>
</evidence>
<sequence length="136" mass="15125">MRLRASPAQSWLLTISALLLLLTVPIHAVQLDVTSDDSIKQVARDLAKGLRAYYKGDSPGNIPGNLPHPYYWWEAGALFGALIDYWFYTGDSTYNDIIIQAMMHQASPTCNFMPVNQTRSEGNDDQSFWAIAAMAA</sequence>
<dbReference type="AlphaFoldDB" id="A0A0H1BQ96"/>
<dbReference type="GO" id="GO:0016052">
    <property type="term" value="P:carbohydrate catabolic process"/>
    <property type="evidence" value="ECO:0007669"/>
    <property type="project" value="InterPro"/>
</dbReference>
<evidence type="ECO:0000313" key="10">
    <source>
        <dbReference type="Proteomes" id="UP000053573"/>
    </source>
</evidence>
<evidence type="ECO:0000256" key="1">
    <source>
        <dbReference type="ARBA" id="ARBA00001452"/>
    </source>
</evidence>
<organism evidence="9 10">
    <name type="scientific">Blastomyces silverae</name>
    <dbReference type="NCBI Taxonomy" id="2060906"/>
    <lineage>
        <taxon>Eukaryota</taxon>
        <taxon>Fungi</taxon>
        <taxon>Dikarya</taxon>
        <taxon>Ascomycota</taxon>
        <taxon>Pezizomycotina</taxon>
        <taxon>Eurotiomycetes</taxon>
        <taxon>Eurotiomycetidae</taxon>
        <taxon>Onygenales</taxon>
        <taxon>Ajellomycetaceae</taxon>
        <taxon>Blastomyces</taxon>
    </lineage>
</organism>
<dbReference type="EMBL" id="LDEV01000416">
    <property type="protein sequence ID" value="KLJ13283.1"/>
    <property type="molecule type" value="Genomic_DNA"/>
</dbReference>
<keyword evidence="4 8" id="KW-0732">Signal</keyword>
<keyword evidence="10" id="KW-1185">Reference proteome</keyword>
<dbReference type="OrthoDB" id="4187847at2759"/>
<dbReference type="PANTHER" id="PTHR12145">
    <property type="entry name" value="MANNAN ENDO-1,6-ALPHA-MANNOSIDASE DCW1"/>
    <property type="match status" value="1"/>
</dbReference>
<dbReference type="InterPro" id="IPR014480">
    <property type="entry name" value="Mannan-1_6-alpha_mannosidase"/>
</dbReference>
<evidence type="ECO:0000313" key="9">
    <source>
        <dbReference type="EMBL" id="KLJ13283.1"/>
    </source>
</evidence>
<dbReference type="STRING" id="2060906.A0A0H1BQ96"/>
<accession>A0A0H1BQ96</accession>
<name>A0A0H1BQ96_9EURO</name>
<keyword evidence="6" id="KW-0325">Glycoprotein</keyword>
<keyword evidence="7" id="KW-0326">Glycosidase</keyword>
<feature type="chain" id="PRO_5005199729" description="mannan endo-1,6-alpha-mannosidase" evidence="8">
    <location>
        <begin position="29"/>
        <end position="136"/>
    </location>
</feature>
<evidence type="ECO:0000256" key="2">
    <source>
        <dbReference type="ARBA" id="ARBA00009699"/>
    </source>
</evidence>
<reference evidence="10" key="1">
    <citation type="journal article" date="2015" name="PLoS Genet.">
        <title>The dynamic genome and transcriptome of the human fungal pathogen Blastomyces and close relative Emmonsia.</title>
        <authorList>
            <person name="Munoz J.F."/>
            <person name="Gauthier G.M."/>
            <person name="Desjardins C.A."/>
            <person name="Gallo J.E."/>
            <person name="Holder J."/>
            <person name="Sullivan T.D."/>
            <person name="Marty A.J."/>
            <person name="Carmen J.C."/>
            <person name="Chen Z."/>
            <person name="Ding L."/>
            <person name="Gujja S."/>
            <person name="Magrini V."/>
            <person name="Misas E."/>
            <person name="Mitreva M."/>
            <person name="Priest M."/>
            <person name="Saif S."/>
            <person name="Whiston E.A."/>
            <person name="Young S."/>
            <person name="Zeng Q."/>
            <person name="Goldman W.E."/>
            <person name="Mardis E.R."/>
            <person name="Taylor J.W."/>
            <person name="McEwen J.G."/>
            <person name="Clay O.K."/>
            <person name="Klein B.S."/>
            <person name="Cuomo C.A."/>
        </authorList>
    </citation>
    <scope>NUCLEOTIDE SEQUENCE [LARGE SCALE GENOMIC DNA]</scope>
    <source>
        <strain evidence="10">UAMH 139</strain>
    </source>
</reference>
<dbReference type="Pfam" id="PF03663">
    <property type="entry name" value="Glyco_hydro_76"/>
    <property type="match status" value="1"/>
</dbReference>
<dbReference type="PANTHER" id="PTHR12145:SF36">
    <property type="entry name" value="MANNAN ENDO-1,6-ALPHA-MANNOSIDASE DCW1"/>
    <property type="match status" value="1"/>
</dbReference>
<protein>
    <recommendedName>
        <fullName evidence="3">mannan endo-1,6-alpha-mannosidase</fullName>
        <ecNumber evidence="3">3.2.1.101</ecNumber>
    </recommendedName>
</protein>
<evidence type="ECO:0000256" key="5">
    <source>
        <dbReference type="ARBA" id="ARBA00022801"/>
    </source>
</evidence>
<dbReference type="Proteomes" id="UP000053573">
    <property type="component" value="Unassembled WGS sequence"/>
</dbReference>
<gene>
    <name evidence="9" type="ORF">EMPG_11773</name>
</gene>
<comment type="catalytic activity">
    <reaction evidence="1">
        <text>Random hydrolysis of (1-&gt;6)-alpha-D-mannosidic linkages in unbranched (1-&gt;6)-mannans.</text>
        <dbReference type="EC" id="3.2.1.101"/>
    </reaction>
</comment>
<dbReference type="EC" id="3.2.1.101" evidence="3"/>
<keyword evidence="5" id="KW-0378">Hydrolase</keyword>
<evidence type="ECO:0000256" key="4">
    <source>
        <dbReference type="ARBA" id="ARBA00022729"/>
    </source>
</evidence>
<feature type="non-terminal residue" evidence="9">
    <location>
        <position position="136"/>
    </location>
</feature>
<dbReference type="InterPro" id="IPR008928">
    <property type="entry name" value="6-hairpin_glycosidase_sf"/>
</dbReference>
<evidence type="ECO:0000256" key="3">
    <source>
        <dbReference type="ARBA" id="ARBA00012350"/>
    </source>
</evidence>
<evidence type="ECO:0000256" key="8">
    <source>
        <dbReference type="SAM" id="SignalP"/>
    </source>
</evidence>
<dbReference type="GO" id="GO:0009272">
    <property type="term" value="P:fungal-type cell wall biogenesis"/>
    <property type="evidence" value="ECO:0007669"/>
    <property type="project" value="TreeGrafter"/>
</dbReference>
<feature type="signal peptide" evidence="8">
    <location>
        <begin position="1"/>
        <end position="28"/>
    </location>
</feature>
<dbReference type="GO" id="GO:0008496">
    <property type="term" value="F:mannan endo-1,6-alpha-mannosidase activity"/>
    <property type="evidence" value="ECO:0007669"/>
    <property type="project" value="UniProtKB-EC"/>
</dbReference>
<comment type="similarity">
    <text evidence="2">Belongs to the glycosyl hydrolase 76 family.</text>
</comment>
<comment type="caution">
    <text evidence="9">The sequence shown here is derived from an EMBL/GenBank/DDBJ whole genome shotgun (WGS) entry which is preliminary data.</text>
</comment>
<dbReference type="InterPro" id="IPR005198">
    <property type="entry name" value="Glyco_hydro_76"/>
</dbReference>
<dbReference type="SUPFAM" id="SSF48208">
    <property type="entry name" value="Six-hairpin glycosidases"/>
    <property type="match status" value="1"/>
</dbReference>
<proteinExistence type="inferred from homology"/>
<evidence type="ECO:0000256" key="7">
    <source>
        <dbReference type="ARBA" id="ARBA00023295"/>
    </source>
</evidence>